<evidence type="ECO:0000313" key="12">
    <source>
        <dbReference type="WBParaSite" id="SRAE_2000367900.1"/>
    </source>
</evidence>
<comment type="subcellular location">
    <subcellularLocation>
        <location evidence="1">Membrane</location>
    </subcellularLocation>
</comment>
<dbReference type="GeneID" id="36381397"/>
<dbReference type="EMBL" id="LN609529">
    <property type="protein sequence ID" value="CEF69027.1"/>
    <property type="molecule type" value="Genomic_DNA"/>
</dbReference>
<dbReference type="Proteomes" id="UP000035682">
    <property type="component" value="Unplaced"/>
</dbReference>
<dbReference type="PROSITE" id="PS50255">
    <property type="entry name" value="CYTOCHROME_B5_2"/>
    <property type="match status" value="1"/>
</dbReference>
<keyword evidence="11" id="KW-1185">Reference proteome</keyword>
<sequence length="113" mass="12766">MCPSVNITDEGLKYYTRNEVSDHSSVDDVWMIIHDNVYDITPFLEEHPGGMDILLEYAGMDATLYFENKGHSISAWKMLEAYKIGKLSLDRHSECNNTTENSFGISMLGVVAK</sequence>
<evidence type="ECO:0000313" key="10">
    <source>
        <dbReference type="EMBL" id="CEF69027.1"/>
    </source>
</evidence>
<dbReference type="PROSITE" id="PS00191">
    <property type="entry name" value="CYTOCHROME_B5_1"/>
    <property type="match status" value="1"/>
</dbReference>
<reference evidence="10 11" key="1">
    <citation type="submission" date="2014-09" db="EMBL/GenBank/DDBJ databases">
        <authorList>
            <person name="Martin A.A."/>
        </authorList>
    </citation>
    <scope>NUCLEOTIDE SEQUENCE</scope>
    <source>
        <strain evidence="11">ED321</strain>
        <strain evidence="10">ED321 Heterogonic</strain>
    </source>
</reference>
<dbReference type="CTD" id="36381397"/>
<evidence type="ECO:0000313" key="13">
    <source>
        <dbReference type="WormBase" id="SRAE_2000367900"/>
    </source>
</evidence>
<proteinExistence type="inferred from homology"/>
<dbReference type="FunFam" id="3.10.120.10:FF:000002">
    <property type="entry name" value="Cytochrome b5 type B"/>
    <property type="match status" value="1"/>
</dbReference>
<protein>
    <submittedName>
        <fullName evidence="10 12">Cytochrome b5-like heme/steroid binding domain-containing protein</fullName>
    </submittedName>
</protein>
<evidence type="ECO:0000256" key="2">
    <source>
        <dbReference type="ARBA" id="ARBA00022617"/>
    </source>
</evidence>
<evidence type="ECO:0000256" key="6">
    <source>
        <dbReference type="ARBA" id="ARBA00023136"/>
    </source>
</evidence>
<dbReference type="SMART" id="SM01117">
    <property type="entry name" value="Cyt-b5"/>
    <property type="match status" value="1"/>
</dbReference>
<keyword evidence="6" id="KW-0472">Membrane</keyword>
<dbReference type="PANTHER" id="PTHR19359:SF95">
    <property type="entry name" value="CYTOCHROME B5 TYPE B"/>
    <property type="match status" value="1"/>
</dbReference>
<feature type="domain" description="Cytochrome b5 heme-binding" evidence="9">
    <location>
        <begin position="12"/>
        <end position="88"/>
    </location>
</feature>
<dbReference type="AlphaFoldDB" id="A0A090LGW4"/>
<dbReference type="InterPro" id="IPR050668">
    <property type="entry name" value="Cytochrome_b5"/>
</dbReference>
<dbReference type="Gene3D" id="3.10.120.10">
    <property type="entry name" value="Cytochrome b5-like heme/steroid binding domain"/>
    <property type="match status" value="1"/>
</dbReference>
<accession>A0A090LGW4</accession>
<evidence type="ECO:0000256" key="8">
    <source>
        <dbReference type="RuleBase" id="RU362121"/>
    </source>
</evidence>
<dbReference type="PRINTS" id="PR00363">
    <property type="entry name" value="CYTOCHROMEB5"/>
</dbReference>
<dbReference type="InterPro" id="IPR018506">
    <property type="entry name" value="Cyt_B5_heme-BS"/>
</dbReference>
<dbReference type="OMA" id="TWICIEN"/>
<evidence type="ECO:0000256" key="1">
    <source>
        <dbReference type="ARBA" id="ARBA00004370"/>
    </source>
</evidence>
<dbReference type="RefSeq" id="XP_024508227.1">
    <property type="nucleotide sequence ID" value="XM_024654901.1"/>
</dbReference>
<dbReference type="SUPFAM" id="SSF55856">
    <property type="entry name" value="Cytochrome b5-like heme/steroid binding domain"/>
    <property type="match status" value="1"/>
</dbReference>
<dbReference type="InterPro" id="IPR001199">
    <property type="entry name" value="Cyt_B5-like_heme/steroid-bd"/>
</dbReference>
<dbReference type="WBParaSite" id="SRAE_2000367900.1">
    <property type="protein sequence ID" value="SRAE_2000367900.1"/>
    <property type="gene ID" value="WBGene00263904"/>
</dbReference>
<dbReference type="GO" id="GO:0020037">
    <property type="term" value="F:heme binding"/>
    <property type="evidence" value="ECO:0007669"/>
    <property type="project" value="UniProtKB-UniRule"/>
</dbReference>
<dbReference type="Pfam" id="PF00173">
    <property type="entry name" value="Cyt-b5"/>
    <property type="match status" value="1"/>
</dbReference>
<name>A0A090LGW4_STRRB</name>
<dbReference type="GO" id="GO:0046872">
    <property type="term" value="F:metal ion binding"/>
    <property type="evidence" value="ECO:0007669"/>
    <property type="project" value="UniProtKB-UniRule"/>
</dbReference>
<evidence type="ECO:0000313" key="11">
    <source>
        <dbReference type="Proteomes" id="UP000035682"/>
    </source>
</evidence>
<evidence type="ECO:0000256" key="7">
    <source>
        <dbReference type="ARBA" id="ARBA00038168"/>
    </source>
</evidence>
<keyword evidence="3" id="KW-0812">Transmembrane</keyword>
<evidence type="ECO:0000259" key="9">
    <source>
        <dbReference type="PROSITE" id="PS50255"/>
    </source>
</evidence>
<dbReference type="WormBase" id="SRAE_2000367900">
    <property type="protein sequence ID" value="SRP07203"/>
    <property type="gene ID" value="WBGene00263904"/>
</dbReference>
<keyword evidence="2 8" id="KW-0349">Heme</keyword>
<comment type="similarity">
    <text evidence="7 8">Belongs to the cytochrome b5 family.</text>
</comment>
<dbReference type="InterPro" id="IPR036400">
    <property type="entry name" value="Cyt_B5-like_heme/steroid_sf"/>
</dbReference>
<reference evidence="12" key="2">
    <citation type="submission" date="2020-12" db="UniProtKB">
        <authorList>
            <consortium name="WormBaseParasite"/>
        </authorList>
    </citation>
    <scope>IDENTIFICATION</scope>
</reference>
<gene>
    <name evidence="10 12 13" type="ORF">SRAE_2000367900</name>
</gene>
<evidence type="ECO:0000256" key="5">
    <source>
        <dbReference type="ARBA" id="ARBA00023004"/>
    </source>
</evidence>
<keyword evidence="5 8" id="KW-0408">Iron</keyword>
<evidence type="ECO:0000256" key="3">
    <source>
        <dbReference type="ARBA" id="ARBA00022692"/>
    </source>
</evidence>
<dbReference type="OrthoDB" id="260519at2759"/>
<keyword evidence="4 8" id="KW-0479">Metal-binding</keyword>
<dbReference type="STRING" id="34506.A0A090LGW4"/>
<evidence type="ECO:0000256" key="4">
    <source>
        <dbReference type="ARBA" id="ARBA00022723"/>
    </source>
</evidence>
<dbReference type="GO" id="GO:0016020">
    <property type="term" value="C:membrane"/>
    <property type="evidence" value="ECO:0007669"/>
    <property type="project" value="UniProtKB-SubCell"/>
</dbReference>
<organism evidence="10">
    <name type="scientific">Strongyloides ratti</name>
    <name type="common">Parasitic roundworm</name>
    <dbReference type="NCBI Taxonomy" id="34506"/>
    <lineage>
        <taxon>Eukaryota</taxon>
        <taxon>Metazoa</taxon>
        <taxon>Ecdysozoa</taxon>
        <taxon>Nematoda</taxon>
        <taxon>Chromadorea</taxon>
        <taxon>Rhabditida</taxon>
        <taxon>Tylenchina</taxon>
        <taxon>Panagrolaimomorpha</taxon>
        <taxon>Strongyloidoidea</taxon>
        <taxon>Strongyloididae</taxon>
        <taxon>Strongyloides</taxon>
    </lineage>
</organism>
<dbReference type="PANTHER" id="PTHR19359">
    <property type="entry name" value="CYTOCHROME B5"/>
    <property type="match status" value="1"/>
</dbReference>